<accession>A0ABU3VNT7</accession>
<proteinExistence type="predicted"/>
<dbReference type="Gene3D" id="3.40.630.30">
    <property type="match status" value="1"/>
</dbReference>
<comment type="caution">
    <text evidence="1">The sequence shown here is derived from an EMBL/GenBank/DDBJ whole genome shotgun (WGS) entry which is preliminary data.</text>
</comment>
<dbReference type="Proteomes" id="UP001272052">
    <property type="component" value="Unassembled WGS sequence"/>
</dbReference>
<sequence length="132" mass="15410">MGYFSLTGKSLEVEKLLKFPASPALGKMSKTPSKNMNNVETYLIGHLSKNYYRNYNEEISGHDIFIRSYEYIRQVNKLLGINIIRVDCGSDLRLIQFYKNEKFRILGLVPRKQRNSNHPSENMIVMVRNIYS</sequence>
<dbReference type="EMBL" id="JAWDKC010000011">
    <property type="protein sequence ID" value="MDV0444861.1"/>
    <property type="molecule type" value="Genomic_DNA"/>
</dbReference>
<protein>
    <submittedName>
        <fullName evidence="1">Uncharacterized protein</fullName>
    </submittedName>
</protein>
<keyword evidence="2" id="KW-1185">Reference proteome</keyword>
<evidence type="ECO:0000313" key="1">
    <source>
        <dbReference type="EMBL" id="MDV0444861.1"/>
    </source>
</evidence>
<reference evidence="1 2" key="1">
    <citation type="submission" date="2023-06" db="EMBL/GenBank/DDBJ databases">
        <title>Genome sequence of Methanimicrococcus sp. At1.</title>
        <authorList>
            <person name="Protasov E."/>
            <person name="Platt K."/>
            <person name="Poehlein A."/>
            <person name="Daniel R."/>
            <person name="Brune A."/>
        </authorList>
    </citation>
    <scope>NUCLEOTIDE SEQUENCE [LARGE SCALE GENOMIC DNA]</scope>
    <source>
        <strain evidence="1 2">At1</strain>
    </source>
</reference>
<evidence type="ECO:0000313" key="2">
    <source>
        <dbReference type="Proteomes" id="UP001272052"/>
    </source>
</evidence>
<gene>
    <name evidence="1" type="ORF">MmiAt1_04050</name>
</gene>
<organism evidence="1 2">
    <name type="scientific">Methanimicrococcus hacksteinii</name>
    <dbReference type="NCBI Taxonomy" id="3028293"/>
    <lineage>
        <taxon>Archaea</taxon>
        <taxon>Methanobacteriati</taxon>
        <taxon>Methanobacteriota</taxon>
        <taxon>Stenosarchaea group</taxon>
        <taxon>Methanomicrobia</taxon>
        <taxon>Methanosarcinales</taxon>
        <taxon>Methanosarcinaceae</taxon>
        <taxon>Methanimicrococcus</taxon>
    </lineage>
</organism>
<name>A0ABU3VNT7_9EURY</name>